<sequence>NYDQIKKELEKITKKRDDYKKDLRKSEEEKRKINLEIQKNMSKKRKLNSEKLTSAGDENAFNACGEKRPEGSKVNRINFGPTLHNDRLFYNDTVYKRINLWRLFQEKENKPRFSKLVLSDISIHLVFTSVHTRQIENLVGIAPWLYYQQIKKTQNDITPEEILVDMNKLDKLELKDYFQILAEYYGKLIYFLSTQFLLETGQTGLPVYISNRQIEITYRYDANIENTYKIANIIAQQLIQAQGQDGGGALMEENQNDNL</sequence>
<dbReference type="Proteomes" id="UP000789920">
    <property type="component" value="Unassembled WGS sequence"/>
</dbReference>
<evidence type="ECO:0000313" key="2">
    <source>
        <dbReference type="Proteomes" id="UP000789920"/>
    </source>
</evidence>
<reference evidence="1" key="1">
    <citation type="submission" date="2021-06" db="EMBL/GenBank/DDBJ databases">
        <authorList>
            <person name="Kallberg Y."/>
            <person name="Tangrot J."/>
            <person name="Rosling A."/>
        </authorList>
    </citation>
    <scope>NUCLEOTIDE SEQUENCE</scope>
    <source>
        <strain evidence="1">MA461A</strain>
    </source>
</reference>
<keyword evidence="2" id="KW-1185">Reference proteome</keyword>
<feature type="non-terminal residue" evidence="1">
    <location>
        <position position="1"/>
    </location>
</feature>
<proteinExistence type="predicted"/>
<gene>
    <name evidence="1" type="ORF">RPERSI_LOCUS18966</name>
</gene>
<evidence type="ECO:0000313" key="1">
    <source>
        <dbReference type="EMBL" id="CAG8789969.1"/>
    </source>
</evidence>
<comment type="caution">
    <text evidence="1">The sequence shown here is derived from an EMBL/GenBank/DDBJ whole genome shotgun (WGS) entry which is preliminary data.</text>
</comment>
<dbReference type="EMBL" id="CAJVQC010051123">
    <property type="protein sequence ID" value="CAG8789969.1"/>
    <property type="molecule type" value="Genomic_DNA"/>
</dbReference>
<protein>
    <submittedName>
        <fullName evidence="1">7262_t:CDS:1</fullName>
    </submittedName>
</protein>
<accession>A0ACA9RF51</accession>
<name>A0ACA9RF51_9GLOM</name>
<organism evidence="1 2">
    <name type="scientific">Racocetra persica</name>
    <dbReference type="NCBI Taxonomy" id="160502"/>
    <lineage>
        <taxon>Eukaryota</taxon>
        <taxon>Fungi</taxon>
        <taxon>Fungi incertae sedis</taxon>
        <taxon>Mucoromycota</taxon>
        <taxon>Glomeromycotina</taxon>
        <taxon>Glomeromycetes</taxon>
        <taxon>Diversisporales</taxon>
        <taxon>Gigasporaceae</taxon>
        <taxon>Racocetra</taxon>
    </lineage>
</organism>